<comment type="similarity">
    <text evidence="2">Belongs to the dihydrofolate reductase family.</text>
</comment>
<accession>A0A7W7KPW8</accession>
<evidence type="ECO:0000256" key="6">
    <source>
        <dbReference type="ARBA" id="ARBA00023002"/>
    </source>
</evidence>
<dbReference type="GO" id="GO:0046655">
    <property type="term" value="P:folic acid metabolic process"/>
    <property type="evidence" value="ECO:0007669"/>
    <property type="project" value="TreeGrafter"/>
</dbReference>
<dbReference type="PANTHER" id="PTHR48069:SF3">
    <property type="entry name" value="DIHYDROFOLATE REDUCTASE"/>
    <property type="match status" value="1"/>
</dbReference>
<evidence type="ECO:0000256" key="5">
    <source>
        <dbReference type="ARBA" id="ARBA00022857"/>
    </source>
</evidence>
<dbReference type="Proteomes" id="UP000566995">
    <property type="component" value="Unassembled WGS sequence"/>
</dbReference>
<dbReference type="Gene3D" id="3.40.430.10">
    <property type="entry name" value="Dihydrofolate Reductase, subunit A"/>
    <property type="match status" value="1"/>
</dbReference>
<dbReference type="PANTHER" id="PTHR48069">
    <property type="entry name" value="DIHYDROFOLATE REDUCTASE"/>
    <property type="match status" value="1"/>
</dbReference>
<dbReference type="GO" id="GO:0004146">
    <property type="term" value="F:dihydrofolate reductase activity"/>
    <property type="evidence" value="ECO:0007669"/>
    <property type="project" value="UniProtKB-EC"/>
</dbReference>
<dbReference type="GO" id="GO:0046654">
    <property type="term" value="P:tetrahydrofolate biosynthetic process"/>
    <property type="evidence" value="ECO:0007669"/>
    <property type="project" value="UniProtKB-UniPathway"/>
</dbReference>
<dbReference type="RefSeq" id="WP_184595621.1">
    <property type="nucleotide sequence ID" value="NZ_JACHLI010000032.1"/>
</dbReference>
<evidence type="ECO:0000259" key="8">
    <source>
        <dbReference type="PROSITE" id="PS51330"/>
    </source>
</evidence>
<dbReference type="UniPathway" id="UPA00077">
    <property type="reaction ID" value="UER00158"/>
</dbReference>
<evidence type="ECO:0000256" key="3">
    <source>
        <dbReference type="ARBA" id="ARBA00012856"/>
    </source>
</evidence>
<dbReference type="GO" id="GO:0046452">
    <property type="term" value="P:dihydrofolate metabolic process"/>
    <property type="evidence" value="ECO:0007669"/>
    <property type="project" value="TreeGrafter"/>
</dbReference>
<evidence type="ECO:0000313" key="9">
    <source>
        <dbReference type="EMBL" id="MBB4866789.1"/>
    </source>
</evidence>
<comment type="function">
    <text evidence="7">Key enzyme in folate metabolism. Catalyzes an essential reaction for de novo glycine and purine synthesis, and for DNA precursor synthesis.</text>
</comment>
<dbReference type="InterPro" id="IPR012259">
    <property type="entry name" value="DHFR"/>
</dbReference>
<dbReference type="SUPFAM" id="SSF53597">
    <property type="entry name" value="Dihydrofolate reductase-like"/>
    <property type="match status" value="1"/>
</dbReference>
<evidence type="ECO:0000256" key="2">
    <source>
        <dbReference type="ARBA" id="ARBA00009539"/>
    </source>
</evidence>
<protein>
    <recommendedName>
        <fullName evidence="3">dihydrofolate reductase</fullName>
        <ecNumber evidence="3">1.5.1.3</ecNumber>
    </recommendedName>
</protein>
<dbReference type="AlphaFoldDB" id="A0A7W7KPW8"/>
<gene>
    <name evidence="9" type="ORF">HNP46_005696</name>
</gene>
<dbReference type="Pfam" id="PF00186">
    <property type="entry name" value="DHFR_1"/>
    <property type="match status" value="1"/>
</dbReference>
<organism evidence="9 10">
    <name type="scientific">Pseudomonas nitroreducens</name>
    <dbReference type="NCBI Taxonomy" id="46680"/>
    <lineage>
        <taxon>Bacteria</taxon>
        <taxon>Pseudomonadati</taxon>
        <taxon>Pseudomonadota</taxon>
        <taxon>Gammaproteobacteria</taxon>
        <taxon>Pseudomonadales</taxon>
        <taxon>Pseudomonadaceae</taxon>
        <taxon>Pseudomonas</taxon>
    </lineage>
</organism>
<evidence type="ECO:0000256" key="4">
    <source>
        <dbReference type="ARBA" id="ARBA00022563"/>
    </source>
</evidence>
<comment type="caution">
    <text evidence="9">The sequence shown here is derived from an EMBL/GenBank/DDBJ whole genome shotgun (WGS) entry which is preliminary data.</text>
</comment>
<keyword evidence="5" id="KW-0521">NADP</keyword>
<keyword evidence="6 9" id="KW-0560">Oxidoreductase</keyword>
<dbReference type="GO" id="GO:0050661">
    <property type="term" value="F:NADP binding"/>
    <property type="evidence" value="ECO:0007669"/>
    <property type="project" value="InterPro"/>
</dbReference>
<name>A0A7W7KPW8_PSENT</name>
<sequence length="162" mass="18273">MDTQVFLIMAFGRDGQVGLNNDLPWDLPAELKHFRKTTVGRPVIMGRKTADAIGGPLKYRRNIVISESGNVITGFETAPSIETALRRLHRELRVFIIGGPSIWMQSLKYATHLVLSEIDYRGPADASLPEEFFATIRKEFVLKALRPQEGFTVTYWARPNAN</sequence>
<proteinExistence type="inferred from homology"/>
<evidence type="ECO:0000256" key="1">
    <source>
        <dbReference type="ARBA" id="ARBA00004903"/>
    </source>
</evidence>
<dbReference type="PROSITE" id="PS51330">
    <property type="entry name" value="DHFR_2"/>
    <property type="match status" value="1"/>
</dbReference>
<evidence type="ECO:0000256" key="7">
    <source>
        <dbReference type="ARBA" id="ARBA00025067"/>
    </source>
</evidence>
<dbReference type="PRINTS" id="PR00070">
    <property type="entry name" value="DHFR"/>
</dbReference>
<reference evidence="9 10" key="1">
    <citation type="submission" date="2020-08" db="EMBL/GenBank/DDBJ databases">
        <title>Functional genomics of gut bacteria from endangered species of beetles.</title>
        <authorList>
            <person name="Carlos-Shanley C."/>
        </authorList>
    </citation>
    <scope>NUCLEOTIDE SEQUENCE [LARGE SCALE GENOMIC DNA]</scope>
    <source>
        <strain evidence="9 10">S00179</strain>
    </source>
</reference>
<dbReference type="EMBL" id="JACHLI010000032">
    <property type="protein sequence ID" value="MBB4866789.1"/>
    <property type="molecule type" value="Genomic_DNA"/>
</dbReference>
<dbReference type="EC" id="1.5.1.3" evidence="3"/>
<feature type="domain" description="DHFR" evidence="8">
    <location>
        <begin position="4"/>
        <end position="162"/>
    </location>
</feature>
<dbReference type="CDD" id="cd00209">
    <property type="entry name" value="DHFR"/>
    <property type="match status" value="1"/>
</dbReference>
<dbReference type="GO" id="GO:0006730">
    <property type="term" value="P:one-carbon metabolic process"/>
    <property type="evidence" value="ECO:0007669"/>
    <property type="project" value="UniProtKB-KW"/>
</dbReference>
<dbReference type="InterPro" id="IPR024072">
    <property type="entry name" value="DHFR-like_dom_sf"/>
</dbReference>
<keyword evidence="4" id="KW-0554">One-carbon metabolism</keyword>
<dbReference type="InterPro" id="IPR001796">
    <property type="entry name" value="DHFR_dom"/>
</dbReference>
<comment type="pathway">
    <text evidence="1">Cofactor biosynthesis; tetrahydrofolate biosynthesis; 5,6,7,8-tetrahydrofolate from 7,8-dihydrofolate: step 1/1.</text>
</comment>
<evidence type="ECO:0000313" key="10">
    <source>
        <dbReference type="Proteomes" id="UP000566995"/>
    </source>
</evidence>